<keyword evidence="3" id="KW-1185">Reference proteome</keyword>
<dbReference type="Pfam" id="PF01261">
    <property type="entry name" value="AP_endonuc_2"/>
    <property type="match status" value="1"/>
</dbReference>
<proteinExistence type="predicted"/>
<accession>A0A4R0NSM3</accession>
<dbReference type="AlphaFoldDB" id="A0A4R0NSM3"/>
<protein>
    <submittedName>
        <fullName evidence="2">Sugar phosphate isomerase/epimerase</fullName>
    </submittedName>
</protein>
<sequence length="306" mass="34447">MKTKDRRSFIRDLGMLTAAAGVSSLIPFDVMSMAKKEFFKISLAEWSFNKALFGGKMTNLEFPLKAKNDFGINIVEYVSPFFNKKETDKAYLKELLTITKNEGIQNHLIMIDGEGDLGDLDEKKRTKAIENHYKWVDAAKTLGCLTIRVNAFGQGSESDVKTAVIDGLGRLTEYGKKNKINVVVENHGSYSSDGKWLSDVMKGVNSPYCGTLPDFGNFKISNERSYDMYQGVKDLMPFAKGISAKTFKFDEKGEEPDIDYTRMFKIIHDAGFKGIVGIEWEGDSLSEEEGIRKTKVLLERVLAQYK</sequence>
<organism evidence="2 3">
    <name type="scientific">Pedobacter psychroterrae</name>
    <dbReference type="NCBI Taxonomy" id="2530453"/>
    <lineage>
        <taxon>Bacteria</taxon>
        <taxon>Pseudomonadati</taxon>
        <taxon>Bacteroidota</taxon>
        <taxon>Sphingobacteriia</taxon>
        <taxon>Sphingobacteriales</taxon>
        <taxon>Sphingobacteriaceae</taxon>
        <taxon>Pedobacter</taxon>
    </lineage>
</organism>
<reference evidence="2 3" key="1">
    <citation type="submission" date="2019-02" db="EMBL/GenBank/DDBJ databases">
        <title>Pedobacter sp. RP-1-14 sp. nov., isolated from Arctic soil.</title>
        <authorList>
            <person name="Dahal R.H."/>
        </authorList>
    </citation>
    <scope>NUCLEOTIDE SEQUENCE [LARGE SCALE GENOMIC DNA]</scope>
    <source>
        <strain evidence="2 3">RP-1-14</strain>
    </source>
</reference>
<dbReference type="OrthoDB" id="1114629at2"/>
<evidence type="ECO:0000313" key="3">
    <source>
        <dbReference type="Proteomes" id="UP000293347"/>
    </source>
</evidence>
<dbReference type="InterPro" id="IPR013022">
    <property type="entry name" value="Xyl_isomerase-like_TIM-brl"/>
</dbReference>
<dbReference type="GO" id="GO:0016853">
    <property type="term" value="F:isomerase activity"/>
    <property type="evidence" value="ECO:0007669"/>
    <property type="project" value="UniProtKB-KW"/>
</dbReference>
<dbReference type="Proteomes" id="UP000293347">
    <property type="component" value="Unassembled WGS sequence"/>
</dbReference>
<gene>
    <name evidence="2" type="ORF">EZ437_08300</name>
</gene>
<dbReference type="InterPro" id="IPR050312">
    <property type="entry name" value="IolE/XylAMocC-like"/>
</dbReference>
<dbReference type="SUPFAM" id="SSF51658">
    <property type="entry name" value="Xylose isomerase-like"/>
    <property type="match status" value="1"/>
</dbReference>
<dbReference type="RefSeq" id="WP_131595022.1">
    <property type="nucleotide sequence ID" value="NZ_SJSL01000001.1"/>
</dbReference>
<feature type="domain" description="Xylose isomerase-like TIM barrel" evidence="1">
    <location>
        <begin position="69"/>
        <end position="293"/>
    </location>
</feature>
<evidence type="ECO:0000313" key="2">
    <source>
        <dbReference type="EMBL" id="TCD03936.1"/>
    </source>
</evidence>
<comment type="caution">
    <text evidence="2">The sequence shown here is derived from an EMBL/GenBank/DDBJ whole genome shotgun (WGS) entry which is preliminary data.</text>
</comment>
<dbReference type="PANTHER" id="PTHR12110">
    <property type="entry name" value="HYDROXYPYRUVATE ISOMERASE"/>
    <property type="match status" value="1"/>
</dbReference>
<evidence type="ECO:0000259" key="1">
    <source>
        <dbReference type="Pfam" id="PF01261"/>
    </source>
</evidence>
<dbReference type="InterPro" id="IPR036237">
    <property type="entry name" value="Xyl_isomerase-like_sf"/>
</dbReference>
<name>A0A4R0NSM3_9SPHI</name>
<dbReference type="PROSITE" id="PS51318">
    <property type="entry name" value="TAT"/>
    <property type="match status" value="1"/>
</dbReference>
<dbReference type="EMBL" id="SJSL01000001">
    <property type="protein sequence ID" value="TCD03936.1"/>
    <property type="molecule type" value="Genomic_DNA"/>
</dbReference>
<keyword evidence="2" id="KW-0413">Isomerase</keyword>
<dbReference type="Gene3D" id="3.20.20.150">
    <property type="entry name" value="Divalent-metal-dependent TIM barrel enzymes"/>
    <property type="match status" value="1"/>
</dbReference>
<dbReference type="InterPro" id="IPR006311">
    <property type="entry name" value="TAT_signal"/>
</dbReference>
<dbReference type="PANTHER" id="PTHR12110:SF53">
    <property type="entry name" value="BLR5974 PROTEIN"/>
    <property type="match status" value="1"/>
</dbReference>